<dbReference type="AlphaFoldDB" id="A0A833QYF5"/>
<dbReference type="PANTHER" id="PTHR46610">
    <property type="entry name" value="OS05G0181300 PROTEIN"/>
    <property type="match status" value="1"/>
</dbReference>
<dbReference type="Proteomes" id="UP000623129">
    <property type="component" value="Unassembled WGS sequence"/>
</dbReference>
<evidence type="ECO:0000256" key="2">
    <source>
        <dbReference type="SAM" id="Phobius"/>
    </source>
</evidence>
<comment type="caution">
    <text evidence="3">The sequence shown here is derived from an EMBL/GenBank/DDBJ whole genome shotgun (WGS) entry which is preliminary data.</text>
</comment>
<keyword evidence="2" id="KW-0472">Membrane</keyword>
<keyword evidence="2" id="KW-1133">Transmembrane helix</keyword>
<reference evidence="3" key="1">
    <citation type="submission" date="2020-01" db="EMBL/GenBank/DDBJ databases">
        <title>Genome sequence of Kobresia littledalei, the first chromosome-level genome in the family Cyperaceae.</title>
        <authorList>
            <person name="Qu G."/>
        </authorList>
    </citation>
    <scope>NUCLEOTIDE SEQUENCE</scope>
    <source>
        <strain evidence="3">C.B.Clarke</strain>
        <tissue evidence="3">Leaf</tissue>
    </source>
</reference>
<sequence length="180" mass="20984">MDLKISNDGANDSKPFQPKPESQQPNDKQFCSIFEFLPTIFFLYLTYNFGIVTYRSRNNPWDLAFVTSCYVELMLLFYCLRKDENLTADTPTKDSDKLKGVVWVLCTLLTCTFALRISQIMPWYMNIIIWGMSASVILLGFYFFFLIQCEDAQSANKYCKLDTDHKEEKKFCELSAEDKV</sequence>
<dbReference type="OrthoDB" id="590545at2759"/>
<dbReference type="EMBL" id="SWLB01000018">
    <property type="protein sequence ID" value="KAF3326901.1"/>
    <property type="molecule type" value="Genomic_DNA"/>
</dbReference>
<evidence type="ECO:0000313" key="4">
    <source>
        <dbReference type="Proteomes" id="UP000623129"/>
    </source>
</evidence>
<dbReference type="InterPro" id="IPR045501">
    <property type="entry name" value="DUF6490"/>
</dbReference>
<gene>
    <name evidence="3" type="ORF">FCM35_KLT08531</name>
</gene>
<dbReference type="Pfam" id="PF20100">
    <property type="entry name" value="DUF6490"/>
    <property type="match status" value="1"/>
</dbReference>
<dbReference type="PANTHER" id="PTHR46610:SF20">
    <property type="entry name" value="OS05G0181300 PROTEIN"/>
    <property type="match status" value="1"/>
</dbReference>
<feature type="transmembrane region" description="Helical" evidence="2">
    <location>
        <begin position="30"/>
        <end position="51"/>
    </location>
</feature>
<organism evidence="3 4">
    <name type="scientific">Carex littledalei</name>
    <dbReference type="NCBI Taxonomy" id="544730"/>
    <lineage>
        <taxon>Eukaryota</taxon>
        <taxon>Viridiplantae</taxon>
        <taxon>Streptophyta</taxon>
        <taxon>Embryophyta</taxon>
        <taxon>Tracheophyta</taxon>
        <taxon>Spermatophyta</taxon>
        <taxon>Magnoliopsida</taxon>
        <taxon>Liliopsida</taxon>
        <taxon>Poales</taxon>
        <taxon>Cyperaceae</taxon>
        <taxon>Cyperoideae</taxon>
        <taxon>Cariceae</taxon>
        <taxon>Carex</taxon>
        <taxon>Carex subgen. Euthyceras</taxon>
    </lineage>
</organism>
<evidence type="ECO:0000313" key="3">
    <source>
        <dbReference type="EMBL" id="KAF3326901.1"/>
    </source>
</evidence>
<feature type="region of interest" description="Disordered" evidence="1">
    <location>
        <begin position="1"/>
        <end position="26"/>
    </location>
</feature>
<keyword evidence="4" id="KW-1185">Reference proteome</keyword>
<feature type="transmembrane region" description="Helical" evidence="2">
    <location>
        <begin position="63"/>
        <end position="80"/>
    </location>
</feature>
<keyword evidence="2" id="KW-0812">Transmembrane</keyword>
<feature type="transmembrane region" description="Helical" evidence="2">
    <location>
        <begin position="127"/>
        <end position="147"/>
    </location>
</feature>
<feature type="transmembrane region" description="Helical" evidence="2">
    <location>
        <begin position="101"/>
        <end position="121"/>
    </location>
</feature>
<accession>A0A833QYF5</accession>
<protein>
    <submittedName>
        <fullName evidence="3">Uncharacterized protein</fullName>
    </submittedName>
</protein>
<name>A0A833QYF5_9POAL</name>
<proteinExistence type="predicted"/>
<evidence type="ECO:0000256" key="1">
    <source>
        <dbReference type="SAM" id="MobiDB-lite"/>
    </source>
</evidence>